<gene>
    <name evidence="1" type="ORF">CR513_49891</name>
</gene>
<evidence type="ECO:0000313" key="1">
    <source>
        <dbReference type="EMBL" id="RDX70825.1"/>
    </source>
</evidence>
<evidence type="ECO:0000313" key="2">
    <source>
        <dbReference type="Proteomes" id="UP000257109"/>
    </source>
</evidence>
<dbReference type="EMBL" id="QJKJ01011561">
    <property type="protein sequence ID" value="RDX70825.1"/>
    <property type="molecule type" value="Genomic_DNA"/>
</dbReference>
<accession>A0A371EXN7</accession>
<feature type="non-terminal residue" evidence="1">
    <location>
        <position position="1"/>
    </location>
</feature>
<dbReference type="Proteomes" id="UP000257109">
    <property type="component" value="Unassembled WGS sequence"/>
</dbReference>
<dbReference type="AlphaFoldDB" id="A0A371EXN7"/>
<comment type="caution">
    <text evidence="1">The sequence shown here is derived from an EMBL/GenBank/DDBJ whole genome shotgun (WGS) entry which is preliminary data.</text>
</comment>
<organism evidence="1 2">
    <name type="scientific">Mucuna pruriens</name>
    <name type="common">Velvet bean</name>
    <name type="synonym">Dolichos pruriens</name>
    <dbReference type="NCBI Taxonomy" id="157652"/>
    <lineage>
        <taxon>Eukaryota</taxon>
        <taxon>Viridiplantae</taxon>
        <taxon>Streptophyta</taxon>
        <taxon>Embryophyta</taxon>
        <taxon>Tracheophyta</taxon>
        <taxon>Spermatophyta</taxon>
        <taxon>Magnoliopsida</taxon>
        <taxon>eudicotyledons</taxon>
        <taxon>Gunneridae</taxon>
        <taxon>Pentapetalae</taxon>
        <taxon>rosids</taxon>
        <taxon>fabids</taxon>
        <taxon>Fabales</taxon>
        <taxon>Fabaceae</taxon>
        <taxon>Papilionoideae</taxon>
        <taxon>50 kb inversion clade</taxon>
        <taxon>NPAAA clade</taxon>
        <taxon>indigoferoid/millettioid clade</taxon>
        <taxon>Phaseoleae</taxon>
        <taxon>Mucuna</taxon>
    </lineage>
</organism>
<dbReference type="OrthoDB" id="1436780at2759"/>
<sequence>MGMADVVYCRGPWSIKVLPCFDEFMCEWAAESEESFFYFYKTLFSKLGIMLLFTKFEQAALCSLNIAPTQLHPNTAGRTRLSVLFDDVGDSLFPMYWTDQPAISVSVDWDELQDWEDKFVEERGRISSLSCSNLISNKGGYSIKDIVAMRECSSRFTTPSVAEASPLSVTQLAEERTQPPPVAMEKEFRDLVAHQDALSTKNKKAYDASLKLNTEYADSQVKINNRDVTTNLQGELDWAVVEMKELRLAQQDLESSRDYFRAQTKILQKEKEAMVSAKVFVDEEISWLKTEIEARDHLLTKKDALLDERGFAIAEQFEEGFTHALREMAFLHPDLDMSVVGTFKEVADRKLVDIEIDPPPTD</sequence>
<name>A0A371EXN7_MUCPR</name>
<keyword evidence="2" id="KW-1185">Reference proteome</keyword>
<protein>
    <submittedName>
        <fullName evidence="1">Uncharacterized protein</fullName>
    </submittedName>
</protein>
<proteinExistence type="predicted"/>
<reference evidence="1" key="1">
    <citation type="submission" date="2018-05" db="EMBL/GenBank/DDBJ databases">
        <title>Draft genome of Mucuna pruriens seed.</title>
        <authorList>
            <person name="Nnadi N.E."/>
            <person name="Vos R."/>
            <person name="Hasami M.H."/>
            <person name="Devisetty U.K."/>
            <person name="Aguiy J.C."/>
        </authorList>
    </citation>
    <scope>NUCLEOTIDE SEQUENCE [LARGE SCALE GENOMIC DNA]</scope>
    <source>
        <strain evidence="1">JCA_2017</strain>
    </source>
</reference>